<organism evidence="2 3">
    <name type="scientific">Danaus chrysippus</name>
    <name type="common">African queen</name>
    <dbReference type="NCBI Taxonomy" id="151541"/>
    <lineage>
        <taxon>Eukaryota</taxon>
        <taxon>Metazoa</taxon>
        <taxon>Ecdysozoa</taxon>
        <taxon>Arthropoda</taxon>
        <taxon>Hexapoda</taxon>
        <taxon>Insecta</taxon>
        <taxon>Pterygota</taxon>
        <taxon>Neoptera</taxon>
        <taxon>Endopterygota</taxon>
        <taxon>Lepidoptera</taxon>
        <taxon>Glossata</taxon>
        <taxon>Ditrysia</taxon>
        <taxon>Papilionoidea</taxon>
        <taxon>Nymphalidae</taxon>
        <taxon>Danainae</taxon>
        <taxon>Danaini</taxon>
        <taxon>Danaina</taxon>
        <taxon>Danaus</taxon>
        <taxon>Anosia</taxon>
    </lineage>
</organism>
<evidence type="ECO:0000313" key="2">
    <source>
        <dbReference type="EMBL" id="CAG9576365.1"/>
    </source>
</evidence>
<evidence type="ECO:0000313" key="3">
    <source>
        <dbReference type="Proteomes" id="UP000789524"/>
    </source>
</evidence>
<accession>A0A8J2R510</accession>
<keyword evidence="3" id="KW-1185">Reference proteome</keyword>
<dbReference type="AlphaFoldDB" id="A0A8J2R510"/>
<dbReference type="EMBL" id="CAKASE010000074">
    <property type="protein sequence ID" value="CAG9576365.1"/>
    <property type="molecule type" value="Genomic_DNA"/>
</dbReference>
<reference evidence="2" key="1">
    <citation type="submission" date="2021-09" db="EMBL/GenBank/DDBJ databases">
        <authorList>
            <person name="Martin H S."/>
        </authorList>
    </citation>
    <scope>NUCLEOTIDE SEQUENCE</scope>
</reference>
<dbReference type="Proteomes" id="UP000789524">
    <property type="component" value="Unassembled WGS sequence"/>
</dbReference>
<sequence length="131" mass="14890">MSVCVRYQRCLCRPHAHLSRRQFRRYVLTYNISTVWSNETPLGPTERSSPPGPSVRRFAGPGAATPLVLDICPSPTVSGSRRCRCVIDNPKVCYQTRRGERAFRLLKITRDRGLNGEYRPRRVSTGCSLTH</sequence>
<protein>
    <submittedName>
        <fullName evidence="2">(African queen) hypothetical protein</fullName>
    </submittedName>
</protein>
<proteinExistence type="predicted"/>
<feature type="region of interest" description="Disordered" evidence="1">
    <location>
        <begin position="39"/>
        <end position="59"/>
    </location>
</feature>
<comment type="caution">
    <text evidence="2">The sequence shown here is derived from an EMBL/GenBank/DDBJ whole genome shotgun (WGS) entry which is preliminary data.</text>
</comment>
<name>A0A8J2R510_9NEOP</name>
<gene>
    <name evidence="2" type="ORF">DCHRY22_LOCUS12023</name>
</gene>
<evidence type="ECO:0000256" key="1">
    <source>
        <dbReference type="SAM" id="MobiDB-lite"/>
    </source>
</evidence>